<reference evidence="1 2" key="1">
    <citation type="submission" date="2019-05" db="EMBL/GenBank/DDBJ databases">
        <title>Another draft genome of Portunus trituberculatus and its Hox gene families provides insights of decapod evolution.</title>
        <authorList>
            <person name="Jeong J.-H."/>
            <person name="Song I."/>
            <person name="Kim S."/>
            <person name="Choi T."/>
            <person name="Kim D."/>
            <person name="Ryu S."/>
            <person name="Kim W."/>
        </authorList>
    </citation>
    <scope>NUCLEOTIDE SEQUENCE [LARGE SCALE GENOMIC DNA]</scope>
    <source>
        <tissue evidence="1">Muscle</tissue>
    </source>
</reference>
<keyword evidence="2" id="KW-1185">Reference proteome</keyword>
<dbReference type="Proteomes" id="UP000324222">
    <property type="component" value="Unassembled WGS sequence"/>
</dbReference>
<protein>
    <submittedName>
        <fullName evidence="1">Uncharacterized protein</fullName>
    </submittedName>
</protein>
<organism evidence="1 2">
    <name type="scientific">Portunus trituberculatus</name>
    <name type="common">Swimming crab</name>
    <name type="synonym">Neptunus trituberculatus</name>
    <dbReference type="NCBI Taxonomy" id="210409"/>
    <lineage>
        <taxon>Eukaryota</taxon>
        <taxon>Metazoa</taxon>
        <taxon>Ecdysozoa</taxon>
        <taxon>Arthropoda</taxon>
        <taxon>Crustacea</taxon>
        <taxon>Multicrustacea</taxon>
        <taxon>Malacostraca</taxon>
        <taxon>Eumalacostraca</taxon>
        <taxon>Eucarida</taxon>
        <taxon>Decapoda</taxon>
        <taxon>Pleocyemata</taxon>
        <taxon>Brachyura</taxon>
        <taxon>Eubrachyura</taxon>
        <taxon>Portunoidea</taxon>
        <taxon>Portunidae</taxon>
        <taxon>Portuninae</taxon>
        <taxon>Portunus</taxon>
    </lineage>
</organism>
<dbReference type="AlphaFoldDB" id="A0A5B7HGW5"/>
<gene>
    <name evidence="1" type="ORF">E2C01_066374</name>
</gene>
<evidence type="ECO:0000313" key="1">
    <source>
        <dbReference type="EMBL" id="MPC72081.1"/>
    </source>
</evidence>
<comment type="caution">
    <text evidence="1">The sequence shown here is derived from an EMBL/GenBank/DDBJ whole genome shotgun (WGS) entry which is preliminary data.</text>
</comment>
<evidence type="ECO:0000313" key="2">
    <source>
        <dbReference type="Proteomes" id="UP000324222"/>
    </source>
</evidence>
<sequence>MTARPQLQGADTQRGV</sequence>
<name>A0A5B7HGW5_PORTR</name>
<accession>A0A5B7HGW5</accession>
<dbReference type="EMBL" id="VSRR010034100">
    <property type="protein sequence ID" value="MPC72081.1"/>
    <property type="molecule type" value="Genomic_DNA"/>
</dbReference>
<proteinExistence type="predicted"/>